<dbReference type="Proteomes" id="UP000027135">
    <property type="component" value="Unassembled WGS sequence"/>
</dbReference>
<gene>
    <name evidence="1" type="ORF">L798_08570</name>
</gene>
<dbReference type="AlphaFoldDB" id="A0A067R395"/>
<dbReference type="EMBL" id="KK852735">
    <property type="protein sequence ID" value="KDR17440.1"/>
    <property type="molecule type" value="Genomic_DNA"/>
</dbReference>
<protein>
    <submittedName>
        <fullName evidence="1">Uncharacterized protein</fullName>
    </submittedName>
</protein>
<accession>A0A067R395</accession>
<name>A0A067R395_ZOONE</name>
<evidence type="ECO:0000313" key="1">
    <source>
        <dbReference type="EMBL" id="KDR17440.1"/>
    </source>
</evidence>
<proteinExistence type="predicted"/>
<reference evidence="1 2" key="1">
    <citation type="journal article" date="2014" name="Nat. Commun.">
        <title>Molecular traces of alternative social organization in a termite genome.</title>
        <authorList>
            <person name="Terrapon N."/>
            <person name="Li C."/>
            <person name="Robertson H.M."/>
            <person name="Ji L."/>
            <person name="Meng X."/>
            <person name="Booth W."/>
            <person name="Chen Z."/>
            <person name="Childers C.P."/>
            <person name="Glastad K.M."/>
            <person name="Gokhale K."/>
            <person name="Gowin J."/>
            <person name="Gronenberg W."/>
            <person name="Hermansen R.A."/>
            <person name="Hu H."/>
            <person name="Hunt B.G."/>
            <person name="Huylmans A.K."/>
            <person name="Khalil S.M."/>
            <person name="Mitchell R.D."/>
            <person name="Munoz-Torres M.C."/>
            <person name="Mustard J.A."/>
            <person name="Pan H."/>
            <person name="Reese J.T."/>
            <person name="Scharf M.E."/>
            <person name="Sun F."/>
            <person name="Vogel H."/>
            <person name="Xiao J."/>
            <person name="Yang W."/>
            <person name="Yang Z."/>
            <person name="Yang Z."/>
            <person name="Zhou J."/>
            <person name="Zhu J."/>
            <person name="Brent C.S."/>
            <person name="Elsik C.G."/>
            <person name="Goodisman M.A."/>
            <person name="Liberles D.A."/>
            <person name="Roe R.M."/>
            <person name="Vargo E.L."/>
            <person name="Vilcinskas A."/>
            <person name="Wang J."/>
            <person name="Bornberg-Bauer E."/>
            <person name="Korb J."/>
            <person name="Zhang G."/>
            <person name="Liebig J."/>
        </authorList>
    </citation>
    <scope>NUCLEOTIDE SEQUENCE [LARGE SCALE GENOMIC DNA]</scope>
    <source>
        <tissue evidence="1">Whole organism</tissue>
    </source>
</reference>
<dbReference type="InParanoid" id="A0A067R395"/>
<evidence type="ECO:0000313" key="2">
    <source>
        <dbReference type="Proteomes" id="UP000027135"/>
    </source>
</evidence>
<keyword evidence="2" id="KW-1185">Reference proteome</keyword>
<organism evidence="1 2">
    <name type="scientific">Zootermopsis nevadensis</name>
    <name type="common">Dampwood termite</name>
    <dbReference type="NCBI Taxonomy" id="136037"/>
    <lineage>
        <taxon>Eukaryota</taxon>
        <taxon>Metazoa</taxon>
        <taxon>Ecdysozoa</taxon>
        <taxon>Arthropoda</taxon>
        <taxon>Hexapoda</taxon>
        <taxon>Insecta</taxon>
        <taxon>Pterygota</taxon>
        <taxon>Neoptera</taxon>
        <taxon>Polyneoptera</taxon>
        <taxon>Dictyoptera</taxon>
        <taxon>Blattodea</taxon>
        <taxon>Blattoidea</taxon>
        <taxon>Termitoidae</taxon>
        <taxon>Termopsidae</taxon>
        <taxon>Zootermopsis</taxon>
    </lineage>
</organism>
<sequence length="113" mass="12458">MRATSPFLACIATPISVQTSSYSNLYRLDPRVLVCSCRCQLDSGTSHRPTPFACNAKTDQQWLAGRVMPGIDRVQLLMRGKLVRLFMRKLPCSLSASSAAVDRRCSPVLARSP</sequence>